<dbReference type="Pfam" id="PF12833">
    <property type="entry name" value="HTH_18"/>
    <property type="match status" value="1"/>
</dbReference>
<dbReference type="RefSeq" id="WP_189510786.1">
    <property type="nucleotide sequence ID" value="NZ_BMXG01000001.1"/>
</dbReference>
<protein>
    <recommendedName>
        <fullName evidence="4">HTH araC/xylS-type domain-containing protein</fullName>
    </recommendedName>
</protein>
<dbReference type="PROSITE" id="PS01124">
    <property type="entry name" value="HTH_ARAC_FAMILY_2"/>
    <property type="match status" value="1"/>
</dbReference>
<evidence type="ECO:0000259" key="4">
    <source>
        <dbReference type="PROSITE" id="PS01124"/>
    </source>
</evidence>
<dbReference type="InterPro" id="IPR046335">
    <property type="entry name" value="LacI/GalR-like_sensor"/>
</dbReference>
<gene>
    <name evidence="5" type="ORF">GCM10007047_01350</name>
</gene>
<evidence type="ECO:0000256" key="3">
    <source>
        <dbReference type="ARBA" id="ARBA00023163"/>
    </source>
</evidence>
<evidence type="ECO:0000256" key="2">
    <source>
        <dbReference type="ARBA" id="ARBA00023125"/>
    </source>
</evidence>
<dbReference type="SUPFAM" id="SSF53822">
    <property type="entry name" value="Periplasmic binding protein-like I"/>
    <property type="match status" value="1"/>
</dbReference>
<proteinExistence type="predicted"/>
<dbReference type="Gene3D" id="1.10.10.60">
    <property type="entry name" value="Homeodomain-like"/>
    <property type="match status" value="1"/>
</dbReference>
<keyword evidence="6" id="KW-1185">Reference proteome</keyword>
<dbReference type="PANTHER" id="PTHR30146">
    <property type="entry name" value="LACI-RELATED TRANSCRIPTIONAL REPRESSOR"/>
    <property type="match status" value="1"/>
</dbReference>
<dbReference type="GO" id="GO:0003700">
    <property type="term" value="F:DNA-binding transcription factor activity"/>
    <property type="evidence" value="ECO:0007669"/>
    <property type="project" value="InterPro"/>
</dbReference>
<sequence>MSDVFVRRLAPGLAPLVVAGRDFWTVDVLRPISELKQILRKWAPQGIITESLPRVTKALVELDLPTVIVDSDVCYPGVVSLDVDDYAIGVRAANHLHQAGHQSFACYLNRTPYAEQRGRGFIERLETLGFSCKIYRQQQHEAKHYAEHWLHQEASFTVWLNGLPKPTALFAAHDPMGRAVCEIARSEGISVPESLSVLAVNNDEIICSLSSPPLSSIAAPWEALAQQSVFWLERVISGAPPPTEPILTPPGEVVDRQSTSLLAIDDPLLAKAIQIIREEASQGLGVKELTDMLGVNRRTLERRFQERLQRSPRAEIMRVRMCEARRLLAETDLSMPWIAERCGFSNAERFCVAFHLHEAKTPTQFRTSVRRGT</sequence>
<keyword evidence="2" id="KW-0238">DNA-binding</keyword>
<dbReference type="GO" id="GO:0000976">
    <property type="term" value="F:transcription cis-regulatory region binding"/>
    <property type="evidence" value="ECO:0007669"/>
    <property type="project" value="TreeGrafter"/>
</dbReference>
<dbReference type="Proteomes" id="UP000642829">
    <property type="component" value="Unassembled WGS sequence"/>
</dbReference>
<dbReference type="Pfam" id="PF13377">
    <property type="entry name" value="Peripla_BP_3"/>
    <property type="match status" value="1"/>
</dbReference>
<organism evidence="5 6">
    <name type="scientific">Cerasicoccus arenae</name>
    <dbReference type="NCBI Taxonomy" id="424488"/>
    <lineage>
        <taxon>Bacteria</taxon>
        <taxon>Pseudomonadati</taxon>
        <taxon>Verrucomicrobiota</taxon>
        <taxon>Opitutia</taxon>
        <taxon>Puniceicoccales</taxon>
        <taxon>Cerasicoccaceae</taxon>
        <taxon>Cerasicoccus</taxon>
    </lineage>
</organism>
<accession>A0A8J3D8V7</accession>
<dbReference type="AlphaFoldDB" id="A0A8J3D8V7"/>
<dbReference type="PANTHER" id="PTHR30146:SF24">
    <property type="entry name" value="XYLOSE OPERON REGULATORY PROTEIN"/>
    <property type="match status" value="1"/>
</dbReference>
<dbReference type="InterPro" id="IPR018060">
    <property type="entry name" value="HTH_AraC"/>
</dbReference>
<comment type="caution">
    <text evidence="5">The sequence shown here is derived from an EMBL/GenBank/DDBJ whole genome shotgun (WGS) entry which is preliminary data.</text>
</comment>
<dbReference type="SMART" id="SM00342">
    <property type="entry name" value="HTH_ARAC"/>
    <property type="match status" value="1"/>
</dbReference>
<evidence type="ECO:0000313" key="6">
    <source>
        <dbReference type="Proteomes" id="UP000642829"/>
    </source>
</evidence>
<keyword evidence="1" id="KW-0805">Transcription regulation</keyword>
<reference evidence="5" key="1">
    <citation type="journal article" date="2014" name="Int. J. Syst. Evol. Microbiol.">
        <title>Complete genome sequence of Corynebacterium casei LMG S-19264T (=DSM 44701T), isolated from a smear-ripened cheese.</title>
        <authorList>
            <consortium name="US DOE Joint Genome Institute (JGI-PGF)"/>
            <person name="Walter F."/>
            <person name="Albersmeier A."/>
            <person name="Kalinowski J."/>
            <person name="Ruckert C."/>
        </authorList>
    </citation>
    <scope>NUCLEOTIDE SEQUENCE</scope>
    <source>
        <strain evidence="5">KCTC 12870</strain>
    </source>
</reference>
<dbReference type="InterPro" id="IPR028082">
    <property type="entry name" value="Peripla_BP_I"/>
</dbReference>
<dbReference type="EMBL" id="BMXG01000001">
    <property type="protein sequence ID" value="GHB90360.1"/>
    <property type="molecule type" value="Genomic_DNA"/>
</dbReference>
<keyword evidence="3" id="KW-0804">Transcription</keyword>
<reference evidence="5" key="2">
    <citation type="submission" date="2020-09" db="EMBL/GenBank/DDBJ databases">
        <authorList>
            <person name="Sun Q."/>
            <person name="Kim S."/>
        </authorList>
    </citation>
    <scope>NUCLEOTIDE SEQUENCE</scope>
    <source>
        <strain evidence="5">KCTC 12870</strain>
    </source>
</reference>
<dbReference type="InterPro" id="IPR009057">
    <property type="entry name" value="Homeodomain-like_sf"/>
</dbReference>
<feature type="domain" description="HTH araC/xylS-type" evidence="4">
    <location>
        <begin position="270"/>
        <end position="368"/>
    </location>
</feature>
<evidence type="ECO:0000256" key="1">
    <source>
        <dbReference type="ARBA" id="ARBA00023015"/>
    </source>
</evidence>
<dbReference type="SUPFAM" id="SSF46689">
    <property type="entry name" value="Homeodomain-like"/>
    <property type="match status" value="2"/>
</dbReference>
<evidence type="ECO:0000313" key="5">
    <source>
        <dbReference type="EMBL" id="GHB90360.1"/>
    </source>
</evidence>
<name>A0A8J3D8V7_9BACT</name>
<dbReference type="Gene3D" id="3.40.50.2300">
    <property type="match status" value="2"/>
</dbReference>